<organism evidence="1 2">
    <name type="scientific">Mycena pura</name>
    <dbReference type="NCBI Taxonomy" id="153505"/>
    <lineage>
        <taxon>Eukaryota</taxon>
        <taxon>Fungi</taxon>
        <taxon>Dikarya</taxon>
        <taxon>Basidiomycota</taxon>
        <taxon>Agaricomycotina</taxon>
        <taxon>Agaricomycetes</taxon>
        <taxon>Agaricomycetidae</taxon>
        <taxon>Agaricales</taxon>
        <taxon>Marasmiineae</taxon>
        <taxon>Mycenaceae</taxon>
        <taxon>Mycena</taxon>
    </lineage>
</organism>
<comment type="caution">
    <text evidence="1">The sequence shown here is derived from an EMBL/GenBank/DDBJ whole genome shotgun (WGS) entry which is preliminary data.</text>
</comment>
<evidence type="ECO:0000313" key="2">
    <source>
        <dbReference type="Proteomes" id="UP001219525"/>
    </source>
</evidence>
<name>A0AAD6V1H4_9AGAR</name>
<evidence type="ECO:0000313" key="1">
    <source>
        <dbReference type="EMBL" id="KAJ7200312.1"/>
    </source>
</evidence>
<dbReference type="EMBL" id="JARJCW010000063">
    <property type="protein sequence ID" value="KAJ7200312.1"/>
    <property type="molecule type" value="Genomic_DNA"/>
</dbReference>
<protein>
    <submittedName>
        <fullName evidence="1">Uncharacterized protein</fullName>
    </submittedName>
</protein>
<keyword evidence="2" id="KW-1185">Reference proteome</keyword>
<dbReference type="AlphaFoldDB" id="A0AAD6V1H4"/>
<dbReference type="Proteomes" id="UP001219525">
    <property type="component" value="Unassembled WGS sequence"/>
</dbReference>
<gene>
    <name evidence="1" type="ORF">GGX14DRAFT_660145</name>
</gene>
<sequence>DGRDGQPVRITWNSLRIERALDWLENNVDERVKLFSDSTQDATAQGRKKKTSKGTKNAHYLKMSDYVFSTDPDKAVRSDFKRDPGRYAKSAENCITRLRKTYRKVNAELGQTGAGLRIEDVVEGSDIANKIGTSHIYLIREQFPAWERLHGFWRTLPNINPYTVDADA</sequence>
<reference evidence="1" key="1">
    <citation type="submission" date="2023-03" db="EMBL/GenBank/DDBJ databases">
        <title>Massive genome expansion in bonnet fungi (Mycena s.s.) driven by repeated elements and novel gene families across ecological guilds.</title>
        <authorList>
            <consortium name="Lawrence Berkeley National Laboratory"/>
            <person name="Harder C.B."/>
            <person name="Miyauchi S."/>
            <person name="Viragh M."/>
            <person name="Kuo A."/>
            <person name="Thoen E."/>
            <person name="Andreopoulos B."/>
            <person name="Lu D."/>
            <person name="Skrede I."/>
            <person name="Drula E."/>
            <person name="Henrissat B."/>
            <person name="Morin E."/>
            <person name="Kohler A."/>
            <person name="Barry K."/>
            <person name="LaButti K."/>
            <person name="Morin E."/>
            <person name="Salamov A."/>
            <person name="Lipzen A."/>
            <person name="Mereny Z."/>
            <person name="Hegedus B."/>
            <person name="Baldrian P."/>
            <person name="Stursova M."/>
            <person name="Weitz H."/>
            <person name="Taylor A."/>
            <person name="Grigoriev I.V."/>
            <person name="Nagy L.G."/>
            <person name="Martin F."/>
            <person name="Kauserud H."/>
        </authorList>
    </citation>
    <scope>NUCLEOTIDE SEQUENCE</scope>
    <source>
        <strain evidence="1">9144</strain>
    </source>
</reference>
<feature type="non-terminal residue" evidence="1">
    <location>
        <position position="1"/>
    </location>
</feature>
<feature type="non-terminal residue" evidence="1">
    <location>
        <position position="168"/>
    </location>
</feature>
<proteinExistence type="predicted"/>
<accession>A0AAD6V1H4</accession>